<proteinExistence type="predicted"/>
<reference evidence="1" key="1">
    <citation type="submission" date="2016-05" db="EMBL/GenBank/DDBJ databases">
        <authorList>
            <person name="Lavstsen T."/>
            <person name="Jespersen J.S."/>
        </authorList>
    </citation>
    <scope>NUCLEOTIDE SEQUENCE</scope>
    <source>
        <tissue evidence="1">Brain</tissue>
    </source>
</reference>
<organism evidence="1">
    <name type="scientific">Nothobranchius kuhntae</name>
    <name type="common">Beira killifish</name>
    <dbReference type="NCBI Taxonomy" id="321403"/>
    <lineage>
        <taxon>Eukaryota</taxon>
        <taxon>Metazoa</taxon>
        <taxon>Chordata</taxon>
        <taxon>Craniata</taxon>
        <taxon>Vertebrata</taxon>
        <taxon>Euteleostomi</taxon>
        <taxon>Actinopterygii</taxon>
        <taxon>Neopterygii</taxon>
        <taxon>Teleostei</taxon>
        <taxon>Neoteleostei</taxon>
        <taxon>Acanthomorphata</taxon>
        <taxon>Ovalentaria</taxon>
        <taxon>Atherinomorphae</taxon>
        <taxon>Cyprinodontiformes</taxon>
        <taxon>Nothobranchiidae</taxon>
        <taxon>Nothobranchius</taxon>
    </lineage>
</organism>
<protein>
    <submittedName>
        <fullName evidence="1">Uncharacterized protein</fullName>
    </submittedName>
</protein>
<dbReference type="AlphaFoldDB" id="A0A1A8J405"/>
<sequence length="47" mass="5646">LSLSLSHTHTHFIICTEKRIYRKSSNISLYLINCRVSYFGRCQSRRR</sequence>
<feature type="non-terminal residue" evidence="1">
    <location>
        <position position="1"/>
    </location>
</feature>
<name>A0A1A8J405_NOTKU</name>
<accession>A0A1A8J405</accession>
<dbReference type="EMBL" id="HAED01017902">
    <property type="protein sequence ID" value="SBR04347.1"/>
    <property type="molecule type" value="Transcribed_RNA"/>
</dbReference>
<evidence type="ECO:0000313" key="1">
    <source>
        <dbReference type="EMBL" id="SBR04347.1"/>
    </source>
</evidence>
<reference evidence="1" key="2">
    <citation type="submission" date="2016-06" db="EMBL/GenBank/DDBJ databases">
        <title>The genome of a short-lived fish provides insights into sex chromosome evolution and the genetic control of aging.</title>
        <authorList>
            <person name="Reichwald K."/>
            <person name="Felder M."/>
            <person name="Petzold A."/>
            <person name="Koch P."/>
            <person name="Groth M."/>
            <person name="Platzer M."/>
        </authorList>
    </citation>
    <scope>NUCLEOTIDE SEQUENCE</scope>
    <source>
        <tissue evidence="1">Brain</tissue>
    </source>
</reference>
<gene>
    <name evidence="1" type="primary">FP103059.1</name>
</gene>